<keyword evidence="1" id="KW-1133">Transmembrane helix</keyword>
<feature type="transmembrane region" description="Helical" evidence="1">
    <location>
        <begin position="116"/>
        <end position="138"/>
    </location>
</feature>
<evidence type="ECO:0000313" key="5">
    <source>
        <dbReference type="Proteomes" id="UP001339962"/>
    </source>
</evidence>
<dbReference type="RefSeq" id="WP_044744674.1">
    <property type="nucleotide sequence ID" value="NZ_JAGUQN010000009.1"/>
</dbReference>
<reference evidence="3 5" key="2">
    <citation type="submission" date="2023-03" db="EMBL/GenBank/DDBJ databases">
        <title>Bacillus Genome Sequencing.</title>
        <authorList>
            <person name="Dunlap C."/>
        </authorList>
    </citation>
    <scope>NUCLEOTIDE SEQUENCE [LARGE SCALE GENOMIC DNA]</scope>
    <source>
        <strain evidence="3 5">NRS-38</strain>
    </source>
</reference>
<evidence type="ECO:0000313" key="2">
    <source>
        <dbReference type="EMBL" id="MDE8562777.1"/>
    </source>
</evidence>
<feature type="transmembrane region" description="Helical" evidence="1">
    <location>
        <begin position="30"/>
        <end position="51"/>
    </location>
</feature>
<evidence type="ECO:0000313" key="3">
    <source>
        <dbReference type="EMBL" id="MED5050996.1"/>
    </source>
</evidence>
<dbReference type="EMBL" id="JAQOTG010000001">
    <property type="protein sequence ID" value="MDE8562777.1"/>
    <property type="molecule type" value="Genomic_DNA"/>
</dbReference>
<feature type="transmembrane region" description="Helical" evidence="1">
    <location>
        <begin position="71"/>
        <end position="104"/>
    </location>
</feature>
<feature type="transmembrane region" description="Helical" evidence="1">
    <location>
        <begin position="158"/>
        <end position="181"/>
    </location>
</feature>
<evidence type="ECO:0000313" key="4">
    <source>
        <dbReference type="Proteomes" id="UP001213979"/>
    </source>
</evidence>
<keyword evidence="1" id="KW-0812">Transmembrane</keyword>
<accession>A0ABD5ISS2</accession>
<reference evidence="2 4" key="1">
    <citation type="submission" date="2023-01" db="EMBL/GenBank/DDBJ databases">
        <title>Genome-based reclassification of Anoxybacillus geothermalis as a later heterotypic synonym of Anoxybacillus rupiensis.</title>
        <authorList>
            <person name="Inan Bektas K."/>
            <person name="Canakci S."/>
            <person name="Belduz A.A."/>
            <person name="Guler H.H."/>
        </authorList>
    </citation>
    <scope>NUCLEOTIDE SEQUENCE [LARGE SCALE GENOMIC DNA]</scope>
    <source>
        <strain evidence="2 4">DSM 17127</strain>
    </source>
</reference>
<name>A0ABD5ISS2_9BACL</name>
<protein>
    <recommendedName>
        <fullName evidence="6">Yip1 domain-containing protein</fullName>
    </recommendedName>
</protein>
<dbReference type="EMBL" id="JARTLI010000004">
    <property type="protein sequence ID" value="MED5050996.1"/>
    <property type="molecule type" value="Genomic_DNA"/>
</dbReference>
<feature type="transmembrane region" description="Helical" evidence="1">
    <location>
        <begin position="193"/>
        <end position="212"/>
    </location>
</feature>
<dbReference type="AlphaFoldDB" id="A0ABD5ISS2"/>
<dbReference type="Proteomes" id="UP001213979">
    <property type="component" value="Unassembled WGS sequence"/>
</dbReference>
<proteinExistence type="predicted"/>
<organism evidence="3 5">
    <name type="scientific">Anoxybacteroides rupiense</name>
    <dbReference type="NCBI Taxonomy" id="311460"/>
    <lineage>
        <taxon>Bacteria</taxon>
        <taxon>Bacillati</taxon>
        <taxon>Bacillota</taxon>
        <taxon>Bacilli</taxon>
        <taxon>Bacillales</taxon>
        <taxon>Anoxybacillaceae</taxon>
        <taxon>Anoxybacteroides</taxon>
    </lineage>
</organism>
<keyword evidence="4" id="KW-1185">Reference proteome</keyword>
<keyword evidence="1" id="KW-0472">Membrane</keyword>
<gene>
    <name evidence="3" type="ORF">P9850_03795</name>
    <name evidence="2" type="ORF">PNH38_02630</name>
</gene>
<dbReference type="Proteomes" id="UP001339962">
    <property type="component" value="Unassembled WGS sequence"/>
</dbReference>
<evidence type="ECO:0008006" key="6">
    <source>
        <dbReference type="Google" id="ProtNLM"/>
    </source>
</evidence>
<sequence>MVYKSNPLKEIFQPKIAFAQLREAERLKHVAIVAFLLLFFHVILSLLRGYFGMDGEELTKYLDQYTGEQFAFLQLLFALGHVLGGICVPLFFLFISSIIFYLFFDIHFLKLFTIQLAILSIFLLEDMILFPFQLFLGIKNLFSPFSLGVWGPYITKHTFIWALLRTVSVFSIWAISIQIIALRSLTEKPVQRVAMIVIAVYLFFGIMISSLYKLSI</sequence>
<evidence type="ECO:0000256" key="1">
    <source>
        <dbReference type="SAM" id="Phobius"/>
    </source>
</evidence>
<comment type="caution">
    <text evidence="3">The sequence shown here is derived from an EMBL/GenBank/DDBJ whole genome shotgun (WGS) entry which is preliminary data.</text>
</comment>